<feature type="domain" description="GSKIP" evidence="2">
    <location>
        <begin position="69"/>
        <end position="168"/>
    </location>
</feature>
<evidence type="ECO:0000313" key="4">
    <source>
        <dbReference type="Proteomes" id="UP000287033"/>
    </source>
</evidence>
<dbReference type="Gene3D" id="3.30.2280.10">
    <property type="entry name" value="Hypothetical protein (hspc210)"/>
    <property type="match status" value="1"/>
</dbReference>
<dbReference type="EMBL" id="BEZZ01001167">
    <property type="protein sequence ID" value="GCC38376.1"/>
    <property type="molecule type" value="Genomic_DNA"/>
</dbReference>
<evidence type="ECO:0000313" key="3">
    <source>
        <dbReference type="EMBL" id="GCC38376.1"/>
    </source>
</evidence>
<comment type="caution">
    <text evidence="3">The sequence shown here is derived from an EMBL/GenBank/DDBJ whole genome shotgun (WGS) entry which is preliminary data.</text>
</comment>
<protein>
    <recommendedName>
        <fullName evidence="2">GSKIP domain-containing protein</fullName>
    </recommendedName>
</protein>
<dbReference type="Proteomes" id="UP000287033">
    <property type="component" value="Unassembled WGS sequence"/>
</dbReference>
<dbReference type="SUPFAM" id="SSF103107">
    <property type="entry name" value="Hypothetical protein c14orf129, hspc210"/>
    <property type="match status" value="1"/>
</dbReference>
<keyword evidence="4" id="KW-1185">Reference proteome</keyword>
<dbReference type="Pfam" id="PF05303">
    <property type="entry name" value="GSKIP_dom"/>
    <property type="match status" value="1"/>
</dbReference>
<dbReference type="STRING" id="137246.A0A401T6U6"/>
<proteinExistence type="inferred from homology"/>
<dbReference type="OMA" id="FCENCHT"/>
<dbReference type="OrthoDB" id="5804279at2759"/>
<dbReference type="InterPro" id="IPR007967">
    <property type="entry name" value="GSKIP_dom"/>
</dbReference>
<dbReference type="PANTHER" id="PTHR12490">
    <property type="entry name" value="GSK3B-INTERACTING PROTEIN"/>
    <property type="match status" value="1"/>
</dbReference>
<name>A0A401T6U6_CHIPU</name>
<dbReference type="GO" id="GO:0051018">
    <property type="term" value="F:protein kinase A binding"/>
    <property type="evidence" value="ECO:0007669"/>
    <property type="project" value="TreeGrafter"/>
</dbReference>
<gene>
    <name evidence="3" type="ORF">chiPu_0016890</name>
</gene>
<dbReference type="GO" id="GO:0060828">
    <property type="term" value="P:regulation of canonical Wnt signaling pathway"/>
    <property type="evidence" value="ECO:0007669"/>
    <property type="project" value="InterPro"/>
</dbReference>
<dbReference type="PANTHER" id="PTHR12490:SF4">
    <property type="entry name" value="GSK3B-INTERACTING PROTEIN"/>
    <property type="match status" value="1"/>
</dbReference>
<dbReference type="InterPro" id="IPR037395">
    <property type="entry name" value="GSKIP"/>
</dbReference>
<evidence type="ECO:0000256" key="1">
    <source>
        <dbReference type="ARBA" id="ARBA00009571"/>
    </source>
</evidence>
<reference evidence="3 4" key="1">
    <citation type="journal article" date="2018" name="Nat. Ecol. Evol.">
        <title>Shark genomes provide insights into elasmobranch evolution and the origin of vertebrates.</title>
        <authorList>
            <person name="Hara Y"/>
            <person name="Yamaguchi K"/>
            <person name="Onimaru K"/>
            <person name="Kadota M"/>
            <person name="Koyanagi M"/>
            <person name="Keeley SD"/>
            <person name="Tatsumi K"/>
            <person name="Tanaka K"/>
            <person name="Motone F"/>
            <person name="Kageyama Y"/>
            <person name="Nozu R"/>
            <person name="Adachi N"/>
            <person name="Nishimura O"/>
            <person name="Nakagawa R"/>
            <person name="Tanegashima C"/>
            <person name="Kiyatake I"/>
            <person name="Matsumoto R"/>
            <person name="Murakumo K"/>
            <person name="Nishida K"/>
            <person name="Terakita A"/>
            <person name="Kuratani S"/>
            <person name="Sato K"/>
            <person name="Hyodo S Kuraku.S."/>
        </authorList>
    </citation>
    <scope>NUCLEOTIDE SEQUENCE [LARGE SCALE GENOMIC DNA]</scope>
</reference>
<accession>A0A401T6U6</accession>
<dbReference type="InterPro" id="IPR023231">
    <property type="entry name" value="GSKIP_dom_sf"/>
</dbReference>
<dbReference type="GO" id="GO:0005737">
    <property type="term" value="C:cytoplasm"/>
    <property type="evidence" value="ECO:0007669"/>
    <property type="project" value="TreeGrafter"/>
</dbReference>
<dbReference type="AlphaFoldDB" id="A0A401T6U6"/>
<sequence>MYPGAINWSVSFQRIVSLYFTVFKSTRSYHLQEMDCDSHDLKESMFNNFSDVADWEERDFAGAEVKDMRVEAEAVVNDVNFAVRHMAVSKSLPIGEDVAYINVETKEGNRYCLELTEAGLRVVAYGFDKVDKSLSMQYHETIYSLLDSLSPAYRDAFGNALLQRLEALKNVQQ</sequence>
<organism evidence="3 4">
    <name type="scientific">Chiloscyllium punctatum</name>
    <name type="common">Brownbanded bambooshark</name>
    <name type="synonym">Hemiscyllium punctatum</name>
    <dbReference type="NCBI Taxonomy" id="137246"/>
    <lineage>
        <taxon>Eukaryota</taxon>
        <taxon>Metazoa</taxon>
        <taxon>Chordata</taxon>
        <taxon>Craniata</taxon>
        <taxon>Vertebrata</taxon>
        <taxon>Chondrichthyes</taxon>
        <taxon>Elasmobranchii</taxon>
        <taxon>Galeomorphii</taxon>
        <taxon>Galeoidea</taxon>
        <taxon>Orectolobiformes</taxon>
        <taxon>Hemiscylliidae</taxon>
        <taxon>Chiloscyllium</taxon>
    </lineage>
</organism>
<evidence type="ECO:0000259" key="2">
    <source>
        <dbReference type="Pfam" id="PF05303"/>
    </source>
</evidence>
<dbReference type="GO" id="GO:0019207">
    <property type="term" value="F:kinase regulator activity"/>
    <property type="evidence" value="ECO:0007669"/>
    <property type="project" value="TreeGrafter"/>
</dbReference>
<comment type="similarity">
    <text evidence="1">Belongs to the GSKIP family.</text>
</comment>